<dbReference type="InterPro" id="IPR020846">
    <property type="entry name" value="MFS_dom"/>
</dbReference>
<feature type="transmembrane region" description="Helical" evidence="6">
    <location>
        <begin position="88"/>
        <end position="107"/>
    </location>
</feature>
<dbReference type="Pfam" id="PF07690">
    <property type="entry name" value="MFS_1"/>
    <property type="match status" value="1"/>
</dbReference>
<accession>R7YJ27</accession>
<feature type="transmembrane region" description="Helical" evidence="6">
    <location>
        <begin position="216"/>
        <end position="237"/>
    </location>
</feature>
<dbReference type="GO" id="GO:0022857">
    <property type="term" value="F:transmembrane transporter activity"/>
    <property type="evidence" value="ECO:0007669"/>
    <property type="project" value="InterPro"/>
</dbReference>
<dbReference type="GO" id="GO:0016020">
    <property type="term" value="C:membrane"/>
    <property type="evidence" value="ECO:0007669"/>
    <property type="project" value="UniProtKB-SubCell"/>
</dbReference>
<feature type="domain" description="Major facilitator superfamily (MFS) profile" evidence="7">
    <location>
        <begin position="49"/>
        <end position="497"/>
    </location>
</feature>
<feature type="transmembrane region" description="Helical" evidence="6">
    <location>
        <begin position="375"/>
        <end position="401"/>
    </location>
</feature>
<dbReference type="SUPFAM" id="SSF103473">
    <property type="entry name" value="MFS general substrate transporter"/>
    <property type="match status" value="1"/>
</dbReference>
<dbReference type="Gene3D" id="1.20.1250.20">
    <property type="entry name" value="MFS general substrate transporter like domains"/>
    <property type="match status" value="1"/>
</dbReference>
<feature type="transmembrane region" description="Helical" evidence="6">
    <location>
        <begin position="331"/>
        <end position="354"/>
    </location>
</feature>
<keyword evidence="2" id="KW-0813">Transport</keyword>
<dbReference type="Proteomes" id="UP000016924">
    <property type="component" value="Unassembled WGS sequence"/>
</dbReference>
<dbReference type="GeneID" id="19898444"/>
<evidence type="ECO:0000313" key="8">
    <source>
        <dbReference type="EMBL" id="EON61915.1"/>
    </source>
</evidence>
<gene>
    <name evidence="8" type="ORF">W97_01133</name>
</gene>
<feature type="transmembrane region" description="Helical" evidence="6">
    <location>
        <begin position="119"/>
        <end position="138"/>
    </location>
</feature>
<keyword evidence="3 6" id="KW-0812">Transmembrane</keyword>
<evidence type="ECO:0000256" key="3">
    <source>
        <dbReference type="ARBA" id="ARBA00022692"/>
    </source>
</evidence>
<organism evidence="8 9">
    <name type="scientific">Coniosporium apollinis (strain CBS 100218)</name>
    <name type="common">Rock-inhabiting black yeast</name>
    <dbReference type="NCBI Taxonomy" id="1168221"/>
    <lineage>
        <taxon>Eukaryota</taxon>
        <taxon>Fungi</taxon>
        <taxon>Dikarya</taxon>
        <taxon>Ascomycota</taxon>
        <taxon>Pezizomycotina</taxon>
        <taxon>Dothideomycetes</taxon>
        <taxon>Dothideomycetes incertae sedis</taxon>
        <taxon>Coniosporium</taxon>
    </lineage>
</organism>
<evidence type="ECO:0000256" key="1">
    <source>
        <dbReference type="ARBA" id="ARBA00004141"/>
    </source>
</evidence>
<evidence type="ECO:0000256" key="5">
    <source>
        <dbReference type="ARBA" id="ARBA00023136"/>
    </source>
</evidence>
<comment type="subcellular location">
    <subcellularLocation>
        <location evidence="1">Membrane</location>
        <topology evidence="1">Multi-pass membrane protein</topology>
    </subcellularLocation>
</comment>
<evidence type="ECO:0000256" key="6">
    <source>
        <dbReference type="SAM" id="Phobius"/>
    </source>
</evidence>
<dbReference type="RefSeq" id="XP_007777232.1">
    <property type="nucleotide sequence ID" value="XM_007779042.1"/>
</dbReference>
<feature type="transmembrane region" description="Helical" evidence="6">
    <location>
        <begin position="407"/>
        <end position="425"/>
    </location>
</feature>
<dbReference type="PROSITE" id="PS50850">
    <property type="entry name" value="MFS"/>
    <property type="match status" value="1"/>
</dbReference>
<evidence type="ECO:0000313" key="9">
    <source>
        <dbReference type="Proteomes" id="UP000016924"/>
    </source>
</evidence>
<dbReference type="InterPro" id="IPR036259">
    <property type="entry name" value="MFS_trans_sf"/>
</dbReference>
<proteinExistence type="predicted"/>
<evidence type="ECO:0000259" key="7">
    <source>
        <dbReference type="PROSITE" id="PS50850"/>
    </source>
</evidence>
<name>R7YJ27_CONA1</name>
<dbReference type="OMA" id="WETCFDA"/>
<keyword evidence="5 6" id="KW-0472">Membrane</keyword>
<feature type="transmembrane region" description="Helical" evidence="6">
    <location>
        <begin position="437"/>
        <end position="461"/>
    </location>
</feature>
<keyword evidence="4 6" id="KW-1133">Transmembrane helix</keyword>
<feature type="transmembrane region" description="Helical" evidence="6">
    <location>
        <begin position="144"/>
        <end position="166"/>
    </location>
</feature>
<dbReference type="PANTHER" id="PTHR23504">
    <property type="entry name" value="MAJOR FACILITATOR SUPERFAMILY DOMAIN-CONTAINING PROTEIN 10"/>
    <property type="match status" value="1"/>
</dbReference>
<protein>
    <recommendedName>
        <fullName evidence="7">Major facilitator superfamily (MFS) profile domain-containing protein</fullName>
    </recommendedName>
</protein>
<dbReference type="eggNOG" id="KOG2615">
    <property type="taxonomic scope" value="Eukaryota"/>
</dbReference>
<dbReference type="InterPro" id="IPR011701">
    <property type="entry name" value="MFS"/>
</dbReference>
<feature type="transmembrane region" description="Helical" evidence="6">
    <location>
        <begin position="178"/>
        <end position="196"/>
    </location>
</feature>
<dbReference type="AlphaFoldDB" id="R7YJ27"/>
<keyword evidence="9" id="KW-1185">Reference proteome</keyword>
<evidence type="ECO:0000256" key="2">
    <source>
        <dbReference type="ARBA" id="ARBA00022448"/>
    </source>
</evidence>
<feature type="transmembrane region" description="Helical" evidence="6">
    <location>
        <begin position="473"/>
        <end position="492"/>
    </location>
</feature>
<sequence>MLGFHRRQRSLIPVKDLAKYDKLPVVWEEEGEETDCEMTLDPPKAGHKQLMLIYIVFLAEAIMAASLQPQLKMLLSAEDFCGDLSSSYLRSILDCAYAFGCTAGILWGCLADRVGRRPVALAGLFSMAICCMAMGLAKSLGSCAIFRFVAGLVSSAVTVTALTMIGDISPTPVERAVNIARLPLVAVCGSIGPLVQGMVAGSFKADGAIWQKFPALSSQIACGSLVFLVAVSASIMLQETLPAQADSSETVDIDCEKAAFLGQVTNNDCSNPVAIRIVDYVKPEPISIGQFVQAPSLLTLLASFSLFSLHASTFDVLLPHIGHSSTQHGGMGIPCSWLGFTVLVTRAIAGLIVLRIVPQAVEKLGLLKPFRTSSLLFPAIYVLTPALAYFVACSSTLTALISTASILAKHILANGAQILVALLMLNAAPDAFSAGTIAGLMQVASLFKALAVAVTGASFYLSDDLSVAATNCALWSALGFFGVAGAALAWFVRESPSVERDFPAEVLKWETCFDAEGLESGM</sequence>
<dbReference type="OrthoDB" id="419616at2759"/>
<dbReference type="EMBL" id="JH767557">
    <property type="protein sequence ID" value="EON61915.1"/>
    <property type="molecule type" value="Genomic_DNA"/>
</dbReference>
<reference evidence="9" key="1">
    <citation type="submission" date="2012-06" db="EMBL/GenBank/DDBJ databases">
        <title>The genome sequence of Coniosporium apollinis CBS 100218.</title>
        <authorList>
            <consortium name="The Broad Institute Genome Sequencing Platform"/>
            <person name="Cuomo C."/>
            <person name="Gorbushina A."/>
            <person name="Noack S."/>
            <person name="Walker B."/>
            <person name="Young S.K."/>
            <person name="Zeng Q."/>
            <person name="Gargeya S."/>
            <person name="Fitzgerald M."/>
            <person name="Haas B."/>
            <person name="Abouelleil A."/>
            <person name="Alvarado L."/>
            <person name="Arachchi H.M."/>
            <person name="Berlin A.M."/>
            <person name="Chapman S.B."/>
            <person name="Goldberg J."/>
            <person name="Griggs A."/>
            <person name="Gujja S."/>
            <person name="Hansen M."/>
            <person name="Howarth C."/>
            <person name="Imamovic A."/>
            <person name="Larimer J."/>
            <person name="McCowan C."/>
            <person name="Montmayeur A."/>
            <person name="Murphy C."/>
            <person name="Neiman D."/>
            <person name="Pearson M."/>
            <person name="Priest M."/>
            <person name="Roberts A."/>
            <person name="Saif S."/>
            <person name="Shea T."/>
            <person name="Sisk P."/>
            <person name="Sykes S."/>
            <person name="Wortman J."/>
            <person name="Nusbaum C."/>
            <person name="Birren B."/>
        </authorList>
    </citation>
    <scope>NUCLEOTIDE SEQUENCE [LARGE SCALE GENOMIC DNA]</scope>
    <source>
        <strain evidence="9">CBS 100218</strain>
    </source>
</reference>
<dbReference type="PANTHER" id="PTHR23504:SF6">
    <property type="entry name" value="MULTIDRUG TRANSPORTER, PUTATIVE (AFU_ORTHOLOGUE AFUA_4G08740)-RELATED"/>
    <property type="match status" value="1"/>
</dbReference>
<evidence type="ECO:0000256" key="4">
    <source>
        <dbReference type="ARBA" id="ARBA00022989"/>
    </source>
</evidence>
<feature type="transmembrane region" description="Helical" evidence="6">
    <location>
        <begin position="50"/>
        <end position="68"/>
    </location>
</feature>
<dbReference type="HOGENOM" id="CLU_513077_0_0_1"/>